<evidence type="ECO:0000313" key="3">
    <source>
        <dbReference type="Proteomes" id="UP000308197"/>
    </source>
</evidence>
<evidence type="ECO:0000256" key="1">
    <source>
        <dbReference type="SAM" id="MobiDB-lite"/>
    </source>
</evidence>
<dbReference type="EMBL" id="ML210983">
    <property type="protein sequence ID" value="TFK93330.1"/>
    <property type="molecule type" value="Genomic_DNA"/>
</dbReference>
<organism evidence="2 3">
    <name type="scientific">Polyporus arcularius HHB13444</name>
    <dbReference type="NCBI Taxonomy" id="1314778"/>
    <lineage>
        <taxon>Eukaryota</taxon>
        <taxon>Fungi</taxon>
        <taxon>Dikarya</taxon>
        <taxon>Basidiomycota</taxon>
        <taxon>Agaricomycotina</taxon>
        <taxon>Agaricomycetes</taxon>
        <taxon>Polyporales</taxon>
        <taxon>Polyporaceae</taxon>
        <taxon>Polyporus</taxon>
    </lineage>
</organism>
<feature type="compositionally biased region" description="Basic residues" evidence="1">
    <location>
        <begin position="145"/>
        <end position="170"/>
    </location>
</feature>
<feature type="region of interest" description="Disordered" evidence="1">
    <location>
        <begin position="1"/>
        <end position="21"/>
    </location>
</feature>
<accession>A0A5C3PZ55</accession>
<evidence type="ECO:0000313" key="2">
    <source>
        <dbReference type="EMBL" id="TFK93330.1"/>
    </source>
</evidence>
<keyword evidence="3" id="KW-1185">Reference proteome</keyword>
<protein>
    <submittedName>
        <fullName evidence="2">Uncharacterized protein</fullName>
    </submittedName>
</protein>
<dbReference type="Proteomes" id="UP000308197">
    <property type="component" value="Unassembled WGS sequence"/>
</dbReference>
<reference evidence="2 3" key="1">
    <citation type="journal article" date="2019" name="Nat. Ecol. Evol.">
        <title>Megaphylogeny resolves global patterns of mushroom evolution.</title>
        <authorList>
            <person name="Varga T."/>
            <person name="Krizsan K."/>
            <person name="Foldi C."/>
            <person name="Dima B."/>
            <person name="Sanchez-Garcia M."/>
            <person name="Sanchez-Ramirez S."/>
            <person name="Szollosi G.J."/>
            <person name="Szarkandi J.G."/>
            <person name="Papp V."/>
            <person name="Albert L."/>
            <person name="Andreopoulos W."/>
            <person name="Angelini C."/>
            <person name="Antonin V."/>
            <person name="Barry K.W."/>
            <person name="Bougher N.L."/>
            <person name="Buchanan P."/>
            <person name="Buyck B."/>
            <person name="Bense V."/>
            <person name="Catcheside P."/>
            <person name="Chovatia M."/>
            <person name="Cooper J."/>
            <person name="Damon W."/>
            <person name="Desjardin D."/>
            <person name="Finy P."/>
            <person name="Geml J."/>
            <person name="Haridas S."/>
            <person name="Hughes K."/>
            <person name="Justo A."/>
            <person name="Karasinski D."/>
            <person name="Kautmanova I."/>
            <person name="Kiss B."/>
            <person name="Kocsube S."/>
            <person name="Kotiranta H."/>
            <person name="LaButti K.M."/>
            <person name="Lechner B.E."/>
            <person name="Liimatainen K."/>
            <person name="Lipzen A."/>
            <person name="Lukacs Z."/>
            <person name="Mihaltcheva S."/>
            <person name="Morgado L.N."/>
            <person name="Niskanen T."/>
            <person name="Noordeloos M.E."/>
            <person name="Ohm R.A."/>
            <person name="Ortiz-Santana B."/>
            <person name="Ovrebo C."/>
            <person name="Racz N."/>
            <person name="Riley R."/>
            <person name="Savchenko A."/>
            <person name="Shiryaev A."/>
            <person name="Soop K."/>
            <person name="Spirin V."/>
            <person name="Szebenyi C."/>
            <person name="Tomsovsky M."/>
            <person name="Tulloss R.E."/>
            <person name="Uehling J."/>
            <person name="Grigoriev I.V."/>
            <person name="Vagvolgyi C."/>
            <person name="Papp T."/>
            <person name="Martin F.M."/>
            <person name="Miettinen O."/>
            <person name="Hibbett D.S."/>
            <person name="Nagy L.G."/>
        </authorList>
    </citation>
    <scope>NUCLEOTIDE SEQUENCE [LARGE SCALE GENOMIC DNA]</scope>
    <source>
        <strain evidence="2 3">HHB13444</strain>
    </source>
</reference>
<dbReference type="InParanoid" id="A0A5C3PZ55"/>
<feature type="region of interest" description="Disordered" evidence="1">
    <location>
        <begin position="102"/>
        <end position="170"/>
    </location>
</feature>
<dbReference type="AlphaFoldDB" id="A0A5C3PZ55"/>
<name>A0A5C3PZ55_9APHY</name>
<sequence>MCLEQNSDVVPDQPHLLGPRPFQTSLGKPACCLRPDEGRASAKRGFRAQTVLKHQSLRRISSNGPHRSSIAAPAADEQAKRGVTGVVRRGLTSTLARFHPFASQATRSSSSCDVHPIPSRDPSVRTTEQHAGTPSRHSRPLALPAKRRRVQASRRLRISSRIPVRARQKT</sequence>
<proteinExistence type="predicted"/>
<gene>
    <name evidence="2" type="ORF">K466DRAFT_129500</name>
</gene>
<feature type="compositionally biased region" description="Polar residues" evidence="1">
    <location>
        <begin position="103"/>
        <end position="112"/>
    </location>
</feature>